<reference evidence="3" key="1">
    <citation type="submission" date="2017-09" db="EMBL/GenBank/DDBJ databases">
        <title>Depth-based differentiation of microbial function through sediment-hosted aquifers and enrichment of novel symbionts in the deep terrestrial subsurface.</title>
        <authorList>
            <person name="Probst A.J."/>
            <person name="Ladd B."/>
            <person name="Jarett J.K."/>
            <person name="Geller-Mcgrath D.E."/>
            <person name="Sieber C.M.K."/>
            <person name="Emerson J.B."/>
            <person name="Anantharaman K."/>
            <person name="Thomas B.C."/>
            <person name="Malmstrom R."/>
            <person name="Stieglmeier M."/>
            <person name="Klingl A."/>
            <person name="Woyke T."/>
            <person name="Ryan C.M."/>
            <person name="Banfield J.F."/>
        </authorList>
    </citation>
    <scope>NUCLEOTIDE SEQUENCE [LARGE SCALE GENOMIC DNA]</scope>
</reference>
<organism evidence="2 3">
    <name type="scientific">Candidatus Kuenenbacteria bacterium CG08_land_8_20_14_0_20_37_23</name>
    <dbReference type="NCBI Taxonomy" id="1974617"/>
    <lineage>
        <taxon>Bacteria</taxon>
        <taxon>Candidatus Kueneniibacteriota</taxon>
    </lineage>
</organism>
<sequence length="119" mass="13446">MLAKPTNMKSSIKTLQGINSLHDVRTYTGAVRKSAKPALPTTAILELYMRRNEKDRITSELQRTKKRKTQLQIRLQDVEKEMTKLLELATKTAVEIRGETGKNTLTTSSKKKGKVVIGY</sequence>
<dbReference type="EMBL" id="PEXX01000041">
    <property type="protein sequence ID" value="PIU10572.1"/>
    <property type="molecule type" value="Genomic_DNA"/>
</dbReference>
<proteinExistence type="predicted"/>
<dbReference type="Proteomes" id="UP000230586">
    <property type="component" value="Unassembled WGS sequence"/>
</dbReference>
<accession>A0A2M6XSF9</accession>
<feature type="coiled-coil region" evidence="1">
    <location>
        <begin position="54"/>
        <end position="88"/>
    </location>
</feature>
<keyword evidence="1" id="KW-0175">Coiled coil</keyword>
<evidence type="ECO:0000256" key="1">
    <source>
        <dbReference type="SAM" id="Coils"/>
    </source>
</evidence>
<evidence type="ECO:0000313" key="2">
    <source>
        <dbReference type="EMBL" id="PIU10572.1"/>
    </source>
</evidence>
<protein>
    <submittedName>
        <fullName evidence="2">Uncharacterized protein</fullName>
    </submittedName>
</protein>
<name>A0A2M6XSF9_9BACT</name>
<gene>
    <name evidence="2" type="ORF">COT27_02395</name>
</gene>
<dbReference type="AlphaFoldDB" id="A0A2M6XSF9"/>
<evidence type="ECO:0000313" key="3">
    <source>
        <dbReference type="Proteomes" id="UP000230586"/>
    </source>
</evidence>
<comment type="caution">
    <text evidence="2">The sequence shown here is derived from an EMBL/GenBank/DDBJ whole genome shotgun (WGS) entry which is preliminary data.</text>
</comment>